<sequence>MISKLALLLLSVSGETFSAHSLDGIPYHLLNEPIVKKDGDYREYAGLVLGNKLKVLLISDKHSLYATAGMEIGTGWREDPKELPGISSLCNRFIFDKNVSESMSFRQYIASNRGDVYATNEYERTEVSYQVPNKELDLSLERFSELFVNPSFDEKLARERVEVVNENLKISQNGPASYVQAAKAALNSTHKYASFQFRPLDPKALNSTTLLNFFNKHYSADLMALAVLGNADMETLKKLVIPRFSKIKTSDLETITSGSPYNKQNQGKHIKIDSSPDGDRKLTIEFGLGPLTGESYMQLRFIGFLFKASKTNSLSKMLISKAFFGGVNVDIEKFNGFSVFRVSMDKVSPASLEKMVSVVFAYLETLKAHEFTLEDYQTFLRSISKGSIWDHRPQRQVAALSSSLMRGTFASVLGNFQDPTEIDFKAFDSTINQLNTTNFNLHDVAPYDGPFQTEPQFGRKYAVSQLSEEFLAKLRAVTAKNYSEVAESASLLDLNYAVPLFEFSIPRN</sequence>
<dbReference type="EMBL" id="QTSX02000721">
    <property type="protein sequence ID" value="KAJ9086377.1"/>
    <property type="molecule type" value="Genomic_DNA"/>
</dbReference>
<proteinExistence type="predicted"/>
<reference evidence="1" key="1">
    <citation type="submission" date="2022-04" db="EMBL/GenBank/DDBJ databases">
        <title>Genome of the entomopathogenic fungus Entomophthora muscae.</title>
        <authorList>
            <person name="Elya C."/>
            <person name="Lovett B.R."/>
            <person name="Lee E."/>
            <person name="Macias A.M."/>
            <person name="Hajek A.E."/>
            <person name="De Bivort B.L."/>
            <person name="Kasson M.T."/>
            <person name="De Fine Licht H.H."/>
            <person name="Stajich J.E."/>
        </authorList>
    </citation>
    <scope>NUCLEOTIDE SEQUENCE</scope>
    <source>
        <strain evidence="1">Berkeley</strain>
    </source>
</reference>
<protein>
    <submittedName>
        <fullName evidence="1">Uncharacterized protein</fullName>
    </submittedName>
</protein>
<accession>A0ACC2UHJ4</accession>
<name>A0ACC2UHJ4_9FUNG</name>
<evidence type="ECO:0000313" key="2">
    <source>
        <dbReference type="Proteomes" id="UP001165960"/>
    </source>
</evidence>
<comment type="caution">
    <text evidence="1">The sequence shown here is derived from an EMBL/GenBank/DDBJ whole genome shotgun (WGS) entry which is preliminary data.</text>
</comment>
<dbReference type="Proteomes" id="UP001165960">
    <property type="component" value="Unassembled WGS sequence"/>
</dbReference>
<organism evidence="1 2">
    <name type="scientific">Entomophthora muscae</name>
    <dbReference type="NCBI Taxonomy" id="34485"/>
    <lineage>
        <taxon>Eukaryota</taxon>
        <taxon>Fungi</taxon>
        <taxon>Fungi incertae sedis</taxon>
        <taxon>Zoopagomycota</taxon>
        <taxon>Entomophthoromycotina</taxon>
        <taxon>Entomophthoromycetes</taxon>
        <taxon>Entomophthorales</taxon>
        <taxon>Entomophthoraceae</taxon>
        <taxon>Entomophthora</taxon>
    </lineage>
</organism>
<keyword evidence="2" id="KW-1185">Reference proteome</keyword>
<gene>
    <name evidence="1" type="ORF">DSO57_1004440</name>
</gene>
<evidence type="ECO:0000313" key="1">
    <source>
        <dbReference type="EMBL" id="KAJ9086377.1"/>
    </source>
</evidence>